<keyword evidence="2" id="KW-1185">Reference proteome</keyword>
<organism evidence="1 2">
    <name type="scientific">Paenibacillus macerans</name>
    <name type="common">Bacillus macerans</name>
    <dbReference type="NCBI Taxonomy" id="44252"/>
    <lineage>
        <taxon>Bacteria</taxon>
        <taxon>Bacillati</taxon>
        <taxon>Bacillota</taxon>
        <taxon>Bacilli</taxon>
        <taxon>Bacillales</taxon>
        <taxon>Paenibacillaceae</taxon>
        <taxon>Paenibacillus</taxon>
    </lineage>
</organism>
<sequence length="97" mass="11625">MGTNRFVIEHMKKLEDQFHLTYEQKNGLDVVKEDIADLLNTFEWAMYEGDAMICTNDHHDKENWINRFKTICEDLQVYYKIIYKDDGVYLDLLPEDS</sequence>
<dbReference type="HOGENOM" id="CLU_2344026_0_0_9"/>
<evidence type="ECO:0000313" key="1">
    <source>
        <dbReference type="EMBL" id="KFM93144.1"/>
    </source>
</evidence>
<gene>
    <name evidence="1" type="ORF">DJ90_2959</name>
</gene>
<proteinExistence type="predicted"/>
<dbReference type="RefSeq" id="WP_036624684.1">
    <property type="nucleotide sequence ID" value="NZ_BOSD01000003.1"/>
</dbReference>
<dbReference type="PATRIC" id="fig|44252.3.peg.6262"/>
<dbReference type="EMBL" id="JMQA01000053">
    <property type="protein sequence ID" value="KFM93144.1"/>
    <property type="molecule type" value="Genomic_DNA"/>
</dbReference>
<dbReference type="STRING" id="44252.DJ90_2959"/>
<name>A0A090Y3Z2_PAEMA</name>
<dbReference type="Proteomes" id="UP000029278">
    <property type="component" value="Unassembled WGS sequence"/>
</dbReference>
<protein>
    <submittedName>
        <fullName evidence="1">Uncharacterized protein</fullName>
    </submittedName>
</protein>
<comment type="caution">
    <text evidence="1">The sequence shown here is derived from an EMBL/GenBank/DDBJ whole genome shotgun (WGS) entry which is preliminary data.</text>
</comment>
<accession>A0A090Y3Z2</accession>
<reference evidence="1 2" key="1">
    <citation type="submission" date="2014-04" db="EMBL/GenBank/DDBJ databases">
        <authorList>
            <person name="Bishop-Lilly K.A."/>
            <person name="Broomall S.M."/>
            <person name="Chain P.S."/>
            <person name="Chertkov O."/>
            <person name="Coyne S.R."/>
            <person name="Daligault H.E."/>
            <person name="Davenport K.W."/>
            <person name="Erkkila T."/>
            <person name="Frey K.G."/>
            <person name="Gibbons H.S."/>
            <person name="Gu W."/>
            <person name="Jaissle J."/>
            <person name="Johnson S.L."/>
            <person name="Koroleva G.I."/>
            <person name="Ladner J.T."/>
            <person name="Lo C.-C."/>
            <person name="Minogue T.D."/>
            <person name="Munk C."/>
            <person name="Palacios G.F."/>
            <person name="Redden C.L."/>
            <person name="Rosenzweig C.N."/>
            <person name="Scholz M.B."/>
            <person name="Teshima H."/>
            <person name="Xu Y."/>
        </authorList>
    </citation>
    <scope>NUCLEOTIDE SEQUENCE [LARGE SCALE GENOMIC DNA]</scope>
    <source>
        <strain evidence="1 2">8244</strain>
    </source>
</reference>
<dbReference type="AlphaFoldDB" id="A0A090Y3Z2"/>
<evidence type="ECO:0000313" key="2">
    <source>
        <dbReference type="Proteomes" id="UP000029278"/>
    </source>
</evidence>
<dbReference type="OrthoDB" id="9860737at2"/>
<dbReference type="GeneID" id="77008646"/>